<dbReference type="OrthoDB" id="3996510at2"/>
<feature type="region of interest" description="Disordered" evidence="1">
    <location>
        <begin position="25"/>
        <end position="45"/>
    </location>
</feature>
<dbReference type="SUPFAM" id="SSF51004">
    <property type="entry name" value="C-terminal (heme d1) domain of cytochrome cd1-nitrite reductase"/>
    <property type="match status" value="1"/>
</dbReference>
<sequence length="369" mass="37281">MGTTPLWVGHPCGCDGRTRTTAVRRRRRRRRCGPAGSGGRASPHGEGGRLVAVLLCSADTAAGQASLIPKSGPSAYGTARAVPVGRGPLAAAQGADGRLYLAVSVSDEVLVLDPDGTPRGRVRVGWAPRCLAPVPGTPFLLVSNAGSDSVSVVDTSGAREVARVAVGREPGAIAVSPDGCGAVVCERGAGAVAVLDLSGLARDGRVGLAARIALGSAHVQPRAVALSGARALVACARLDVLPVVHIEGGRVEERVRLPVAGAAPAGVAVTGEGDYALVTLERIGALAVVDLLEWTVTRLVPLGARPRGLVIDPADTTVYCALAGQRALAVVHLDGVDLSTTDGRPQFEEISVGAGPSSVALARVDDPAV</sequence>
<dbReference type="InterPro" id="IPR051200">
    <property type="entry name" value="Host-pathogen_enzymatic-act"/>
</dbReference>
<name>A0A5P2UEL4_9ACTN</name>
<dbReference type="Gene3D" id="2.130.10.10">
    <property type="entry name" value="YVTN repeat-like/Quinoprotein amine dehydrogenase"/>
    <property type="match status" value="2"/>
</dbReference>
<dbReference type="InterPro" id="IPR011048">
    <property type="entry name" value="Haem_d1_sf"/>
</dbReference>
<evidence type="ECO:0000313" key="3">
    <source>
        <dbReference type="Proteomes" id="UP000326831"/>
    </source>
</evidence>
<dbReference type="InterPro" id="IPR015943">
    <property type="entry name" value="WD40/YVTN_repeat-like_dom_sf"/>
</dbReference>
<proteinExistence type="predicted"/>
<dbReference type="PANTHER" id="PTHR47197:SF3">
    <property type="entry name" value="DIHYDRO-HEME D1 DEHYDROGENASE"/>
    <property type="match status" value="1"/>
</dbReference>
<reference evidence="2 3" key="1">
    <citation type="submission" date="2017-09" db="EMBL/GenBank/DDBJ databases">
        <authorList>
            <person name="Lee N."/>
            <person name="Cho B.-K."/>
        </authorList>
    </citation>
    <scope>NUCLEOTIDE SEQUENCE [LARGE SCALE GENOMIC DNA]</scope>
    <source>
        <strain evidence="2 3">ATCC 27467</strain>
    </source>
</reference>
<accession>A0A5P2UEL4</accession>
<dbReference type="AlphaFoldDB" id="A0A5P2UEL4"/>
<dbReference type="InterPro" id="IPR011964">
    <property type="entry name" value="YVTN_b-propeller_repeat"/>
</dbReference>
<protein>
    <recommendedName>
        <fullName evidence="4">YncE family protein</fullName>
    </recommendedName>
</protein>
<evidence type="ECO:0000256" key="1">
    <source>
        <dbReference type="SAM" id="MobiDB-lite"/>
    </source>
</evidence>
<evidence type="ECO:0008006" key="4">
    <source>
        <dbReference type="Google" id="ProtNLM"/>
    </source>
</evidence>
<dbReference type="NCBIfam" id="TIGR02276">
    <property type="entry name" value="beta_rpt_yvtn"/>
    <property type="match status" value="1"/>
</dbReference>
<dbReference type="EMBL" id="CP023701">
    <property type="protein sequence ID" value="QEU77736.1"/>
    <property type="molecule type" value="Genomic_DNA"/>
</dbReference>
<dbReference type="PANTHER" id="PTHR47197">
    <property type="entry name" value="PROTEIN NIRF"/>
    <property type="match status" value="1"/>
</dbReference>
<organism evidence="2 3">
    <name type="scientific">Streptomyces subrutilus</name>
    <dbReference type="NCBI Taxonomy" id="36818"/>
    <lineage>
        <taxon>Bacteria</taxon>
        <taxon>Bacillati</taxon>
        <taxon>Actinomycetota</taxon>
        <taxon>Actinomycetes</taxon>
        <taxon>Kitasatosporales</taxon>
        <taxon>Streptomycetaceae</taxon>
        <taxon>Streptomyces</taxon>
    </lineage>
</organism>
<gene>
    <name evidence="2" type="ORF">CP968_05075</name>
</gene>
<dbReference type="Proteomes" id="UP000326831">
    <property type="component" value="Chromosome"/>
</dbReference>
<keyword evidence="3" id="KW-1185">Reference proteome</keyword>
<dbReference type="KEGG" id="ssub:CP968_05075"/>
<evidence type="ECO:0000313" key="2">
    <source>
        <dbReference type="EMBL" id="QEU77736.1"/>
    </source>
</evidence>